<proteinExistence type="inferred from homology"/>
<evidence type="ECO:0000313" key="4">
    <source>
        <dbReference type="Proteomes" id="UP000824099"/>
    </source>
</evidence>
<dbReference type="Gene3D" id="3.30.370.10">
    <property type="entry name" value="Barstar-like"/>
    <property type="match status" value="1"/>
</dbReference>
<accession>A0A9D1MR77</accession>
<dbReference type="InterPro" id="IPR000468">
    <property type="entry name" value="Barstar"/>
</dbReference>
<reference evidence="3" key="2">
    <citation type="journal article" date="2021" name="PeerJ">
        <title>Extensive microbial diversity within the chicken gut microbiome revealed by metagenomics and culture.</title>
        <authorList>
            <person name="Gilroy R."/>
            <person name="Ravi A."/>
            <person name="Getino M."/>
            <person name="Pursley I."/>
            <person name="Horton D.L."/>
            <person name="Alikhan N.F."/>
            <person name="Baker D."/>
            <person name="Gharbi K."/>
            <person name="Hall N."/>
            <person name="Watson M."/>
            <person name="Adriaenssens E.M."/>
            <person name="Foster-Nyarko E."/>
            <person name="Jarju S."/>
            <person name="Secka A."/>
            <person name="Antonio M."/>
            <person name="Oren A."/>
            <person name="Chaudhuri R.R."/>
            <person name="La Ragione R."/>
            <person name="Hildebrand F."/>
            <person name="Pallen M.J."/>
        </authorList>
    </citation>
    <scope>NUCLEOTIDE SEQUENCE</scope>
    <source>
        <strain evidence="3">CHK160-1198</strain>
    </source>
</reference>
<sequence>MNELLLDGRNLKTKEQVHAYLARQTFFPATYGYNLDALFDVLTSVTGCVIKVRYRQSLLDNLGSYGVSLLNVIAEAAKENKHLQVVVQDNEGGEECL</sequence>
<dbReference type="EMBL" id="DVNI01000112">
    <property type="protein sequence ID" value="HIU64707.1"/>
    <property type="molecule type" value="Genomic_DNA"/>
</dbReference>
<organism evidence="3 4">
    <name type="scientific">Candidatus Avacidaminococcus intestinavium</name>
    <dbReference type="NCBI Taxonomy" id="2840684"/>
    <lineage>
        <taxon>Bacteria</taxon>
        <taxon>Bacillati</taxon>
        <taxon>Bacillota</taxon>
        <taxon>Negativicutes</taxon>
        <taxon>Acidaminococcales</taxon>
        <taxon>Acidaminococcaceae</taxon>
        <taxon>Acidaminococcaceae incertae sedis</taxon>
        <taxon>Candidatus Avacidaminococcus</taxon>
    </lineage>
</organism>
<dbReference type="AlphaFoldDB" id="A0A9D1MR77"/>
<name>A0A9D1MR77_9FIRM</name>
<protein>
    <submittedName>
        <fullName evidence="3">Barstar family protein</fullName>
    </submittedName>
</protein>
<evidence type="ECO:0000313" key="3">
    <source>
        <dbReference type="EMBL" id="HIU64707.1"/>
    </source>
</evidence>
<feature type="domain" description="Barstar (barnase inhibitor)" evidence="2">
    <location>
        <begin position="2"/>
        <end position="83"/>
    </location>
</feature>
<reference evidence="3" key="1">
    <citation type="submission" date="2020-10" db="EMBL/GenBank/DDBJ databases">
        <authorList>
            <person name="Gilroy R."/>
        </authorList>
    </citation>
    <scope>NUCLEOTIDE SEQUENCE</scope>
    <source>
        <strain evidence="3">CHK160-1198</strain>
    </source>
</reference>
<evidence type="ECO:0000259" key="2">
    <source>
        <dbReference type="Pfam" id="PF01337"/>
    </source>
</evidence>
<dbReference type="Proteomes" id="UP000824099">
    <property type="component" value="Unassembled WGS sequence"/>
</dbReference>
<comment type="caution">
    <text evidence="3">The sequence shown here is derived from an EMBL/GenBank/DDBJ whole genome shotgun (WGS) entry which is preliminary data.</text>
</comment>
<dbReference type="InterPro" id="IPR035905">
    <property type="entry name" value="Barstar-like_sf"/>
</dbReference>
<dbReference type="SUPFAM" id="SSF52038">
    <property type="entry name" value="Barstar-related"/>
    <property type="match status" value="1"/>
</dbReference>
<comment type="similarity">
    <text evidence="1">Belongs to the barstar family.</text>
</comment>
<evidence type="ECO:0000256" key="1">
    <source>
        <dbReference type="ARBA" id="ARBA00006845"/>
    </source>
</evidence>
<dbReference type="Pfam" id="PF01337">
    <property type="entry name" value="Barstar"/>
    <property type="match status" value="1"/>
</dbReference>
<gene>
    <name evidence="3" type="ORF">IAB06_06720</name>
</gene>